<feature type="domain" description="Essential protein Yae1 N-terminal" evidence="8">
    <location>
        <begin position="34"/>
        <end position="73"/>
    </location>
</feature>
<dbReference type="Proteomes" id="UP000242287">
    <property type="component" value="Unassembled WGS sequence"/>
</dbReference>
<name>A0A2A9NGT8_9AGAR</name>
<organism evidence="9 10">
    <name type="scientific">Amanita thiersii Skay4041</name>
    <dbReference type="NCBI Taxonomy" id="703135"/>
    <lineage>
        <taxon>Eukaryota</taxon>
        <taxon>Fungi</taxon>
        <taxon>Dikarya</taxon>
        <taxon>Basidiomycota</taxon>
        <taxon>Agaricomycotina</taxon>
        <taxon>Agaricomycetes</taxon>
        <taxon>Agaricomycetidae</taxon>
        <taxon>Agaricales</taxon>
        <taxon>Pluteineae</taxon>
        <taxon>Amanitaceae</taxon>
        <taxon>Amanita</taxon>
    </lineage>
</organism>
<dbReference type="AlphaFoldDB" id="A0A2A9NGT8"/>
<dbReference type="Pfam" id="PF09811">
    <property type="entry name" value="Yae1_N"/>
    <property type="match status" value="1"/>
</dbReference>
<evidence type="ECO:0000313" key="9">
    <source>
        <dbReference type="EMBL" id="PFH49288.1"/>
    </source>
</evidence>
<evidence type="ECO:0000256" key="4">
    <source>
        <dbReference type="ARBA" id="ARBA00017286"/>
    </source>
</evidence>
<dbReference type="PANTHER" id="PTHR18829">
    <property type="entry name" value="PROTEIN YAE1 HOMOLOG"/>
    <property type="match status" value="1"/>
</dbReference>
<dbReference type="InterPro" id="IPR019191">
    <property type="entry name" value="Essential_protein_Yae1_N"/>
</dbReference>
<protein>
    <recommendedName>
        <fullName evidence="5">Protein YAE1</fullName>
    </recommendedName>
    <alternativeName>
        <fullName evidence="4">Protein yae1</fullName>
    </alternativeName>
</protein>
<dbReference type="InterPro" id="IPR038881">
    <property type="entry name" value="Yae1-like"/>
</dbReference>
<proteinExistence type="inferred from homology"/>
<dbReference type="STRING" id="703135.A0A2A9NGT8"/>
<gene>
    <name evidence="9" type="ORF">AMATHDRAFT_148015</name>
</gene>
<dbReference type="OrthoDB" id="20086at2759"/>
<keyword evidence="10" id="KW-1185">Reference proteome</keyword>
<keyword evidence="7" id="KW-0539">Nucleus</keyword>
<dbReference type="EMBL" id="KZ302034">
    <property type="protein sequence ID" value="PFH49288.1"/>
    <property type="molecule type" value="Genomic_DNA"/>
</dbReference>
<evidence type="ECO:0000256" key="5">
    <source>
        <dbReference type="ARBA" id="ARBA00018400"/>
    </source>
</evidence>
<evidence type="ECO:0000259" key="8">
    <source>
        <dbReference type="Pfam" id="PF09811"/>
    </source>
</evidence>
<evidence type="ECO:0000256" key="7">
    <source>
        <dbReference type="ARBA" id="ARBA00023242"/>
    </source>
</evidence>
<evidence type="ECO:0000313" key="10">
    <source>
        <dbReference type="Proteomes" id="UP000242287"/>
    </source>
</evidence>
<evidence type="ECO:0000256" key="1">
    <source>
        <dbReference type="ARBA" id="ARBA00004123"/>
    </source>
</evidence>
<accession>A0A2A9NGT8</accession>
<reference evidence="9 10" key="1">
    <citation type="submission" date="2014-02" db="EMBL/GenBank/DDBJ databases">
        <title>Transposable element dynamics among asymbiotic and ectomycorrhizal Amanita fungi.</title>
        <authorList>
            <consortium name="DOE Joint Genome Institute"/>
            <person name="Hess J."/>
            <person name="Skrede I."/>
            <person name="Wolfe B."/>
            <person name="LaButti K."/>
            <person name="Ohm R.A."/>
            <person name="Grigoriev I.V."/>
            <person name="Pringle A."/>
        </authorList>
    </citation>
    <scope>NUCLEOTIDE SEQUENCE [LARGE SCALE GENOMIC DNA]</scope>
    <source>
        <strain evidence="9 10">SKay4041</strain>
    </source>
</reference>
<dbReference type="PANTHER" id="PTHR18829:SF0">
    <property type="entry name" value="PROTEIN YAE1 HOMOLOG"/>
    <property type="match status" value="1"/>
</dbReference>
<keyword evidence="6" id="KW-0963">Cytoplasm</keyword>
<evidence type="ECO:0000256" key="2">
    <source>
        <dbReference type="ARBA" id="ARBA00004496"/>
    </source>
</evidence>
<evidence type="ECO:0000256" key="3">
    <source>
        <dbReference type="ARBA" id="ARBA00007096"/>
    </source>
</evidence>
<dbReference type="GO" id="GO:0005634">
    <property type="term" value="C:nucleus"/>
    <property type="evidence" value="ECO:0007669"/>
    <property type="project" value="UniProtKB-SubCell"/>
</dbReference>
<comment type="similarity">
    <text evidence="3">Belongs to the YAE1 family.</text>
</comment>
<sequence>MDLDSPWADTDREDHDIARKNEWSKLSSDFTNAGYREGITAGKESAIQEGFDSGFAQVGAPIGRELGMLRGIASALIDILVSLSTRSALYQPTTVSYDLMLADARDIASQLVKVRFTDIAPPDLEAEAHAREHLESLYDAEISVPEELAERREMENLEDMLAGMGTGVETKEVKRLSTDDVRRLKERLYSLCGVMGISMAALDRQRI</sequence>
<comment type="subcellular location">
    <subcellularLocation>
        <location evidence="2">Cytoplasm</location>
    </subcellularLocation>
    <subcellularLocation>
        <location evidence="1">Nucleus</location>
    </subcellularLocation>
</comment>
<evidence type="ECO:0000256" key="6">
    <source>
        <dbReference type="ARBA" id="ARBA00022490"/>
    </source>
</evidence>
<dbReference type="GO" id="GO:0005737">
    <property type="term" value="C:cytoplasm"/>
    <property type="evidence" value="ECO:0007669"/>
    <property type="project" value="UniProtKB-SubCell"/>
</dbReference>